<evidence type="ECO:0000313" key="7">
    <source>
        <dbReference type="EMBL" id="KAH7545108.1"/>
    </source>
</evidence>
<evidence type="ECO:0000313" key="8">
    <source>
        <dbReference type="Proteomes" id="UP000813462"/>
    </source>
</evidence>
<organism evidence="7 8">
    <name type="scientific">Ziziphus jujuba var. spinosa</name>
    <dbReference type="NCBI Taxonomy" id="714518"/>
    <lineage>
        <taxon>Eukaryota</taxon>
        <taxon>Viridiplantae</taxon>
        <taxon>Streptophyta</taxon>
        <taxon>Embryophyta</taxon>
        <taxon>Tracheophyta</taxon>
        <taxon>Spermatophyta</taxon>
        <taxon>Magnoliopsida</taxon>
        <taxon>eudicotyledons</taxon>
        <taxon>Gunneridae</taxon>
        <taxon>Pentapetalae</taxon>
        <taxon>rosids</taxon>
        <taxon>fabids</taxon>
        <taxon>Rosales</taxon>
        <taxon>Rhamnaceae</taxon>
        <taxon>Paliureae</taxon>
        <taxon>Ziziphus</taxon>
    </lineage>
</organism>
<dbReference type="GO" id="GO:0016020">
    <property type="term" value="C:membrane"/>
    <property type="evidence" value="ECO:0007669"/>
    <property type="project" value="UniProtKB-SubCell"/>
</dbReference>
<accession>A0A978VZH4</accession>
<evidence type="ECO:0000256" key="2">
    <source>
        <dbReference type="ARBA" id="ARBA00005852"/>
    </source>
</evidence>
<keyword evidence="5 6" id="KW-0472">Membrane</keyword>
<keyword evidence="4 6" id="KW-1133">Transmembrane helix</keyword>
<gene>
    <name evidence="7" type="ORF">FEM48_Zijuj01G0058200</name>
</gene>
<dbReference type="Proteomes" id="UP000813462">
    <property type="component" value="Unassembled WGS sequence"/>
</dbReference>
<feature type="transmembrane region" description="Helical" evidence="6">
    <location>
        <begin position="184"/>
        <end position="203"/>
    </location>
</feature>
<dbReference type="InterPro" id="IPR008892">
    <property type="entry name" value="COR413"/>
</dbReference>
<comment type="subcellular location">
    <subcellularLocation>
        <location evidence="1">Membrane</location>
        <topology evidence="1">Multi-pass membrane protein</topology>
    </subcellularLocation>
</comment>
<protein>
    <recommendedName>
        <fullName evidence="9">Cold-regulated 413 inner membrane protein 1, chloroplastic-like</fullName>
    </recommendedName>
</protein>
<proteinExistence type="inferred from homology"/>
<keyword evidence="3 6" id="KW-0812">Transmembrane</keyword>
<evidence type="ECO:0008006" key="9">
    <source>
        <dbReference type="Google" id="ProtNLM"/>
    </source>
</evidence>
<evidence type="ECO:0000256" key="3">
    <source>
        <dbReference type="ARBA" id="ARBA00022692"/>
    </source>
</evidence>
<comment type="caution">
    <text evidence="7">The sequence shown here is derived from an EMBL/GenBank/DDBJ whole genome shotgun (WGS) entry which is preliminary data.</text>
</comment>
<feature type="transmembrane region" description="Helical" evidence="6">
    <location>
        <begin position="132"/>
        <end position="148"/>
    </location>
</feature>
<comment type="similarity">
    <text evidence="2">Belongs to the Cold-regulated 413 protein family.</text>
</comment>
<feature type="transmembrane region" description="Helical" evidence="6">
    <location>
        <begin position="155"/>
        <end position="172"/>
    </location>
</feature>
<reference evidence="7" key="1">
    <citation type="journal article" date="2021" name="Front. Plant Sci.">
        <title>Chromosome-Scale Genome Assembly for Chinese Sour Jujube and Insights Into Its Genome Evolution and Domestication Signature.</title>
        <authorList>
            <person name="Shen L.-Y."/>
            <person name="Luo H."/>
            <person name="Wang X.-L."/>
            <person name="Wang X.-M."/>
            <person name="Qiu X.-J."/>
            <person name="Liu H."/>
            <person name="Zhou S.-S."/>
            <person name="Jia K.-H."/>
            <person name="Nie S."/>
            <person name="Bao Y.-T."/>
            <person name="Zhang R.-G."/>
            <person name="Yun Q.-Z."/>
            <person name="Chai Y.-H."/>
            <person name="Lu J.-Y."/>
            <person name="Li Y."/>
            <person name="Zhao S.-W."/>
            <person name="Mao J.-F."/>
            <person name="Jia S.-G."/>
            <person name="Mao Y.-M."/>
        </authorList>
    </citation>
    <scope>NUCLEOTIDE SEQUENCE</scope>
    <source>
        <strain evidence="7">AT0</strain>
        <tissue evidence="7">Leaf</tissue>
    </source>
</reference>
<name>A0A978VZH4_ZIZJJ</name>
<evidence type="ECO:0000256" key="1">
    <source>
        <dbReference type="ARBA" id="ARBA00004141"/>
    </source>
</evidence>
<evidence type="ECO:0000256" key="4">
    <source>
        <dbReference type="ARBA" id="ARBA00022989"/>
    </source>
</evidence>
<evidence type="ECO:0000256" key="5">
    <source>
        <dbReference type="ARBA" id="ARBA00023136"/>
    </source>
</evidence>
<dbReference type="Pfam" id="PF05562">
    <property type="entry name" value="WCOR413"/>
    <property type="match status" value="2"/>
</dbReference>
<dbReference type="PANTHER" id="PTHR33596:SF17">
    <property type="entry name" value="COLD-REGULATED 413 INNER MEMBRANE PROTEIN 1, CHLOROPLASTIC-RELATED"/>
    <property type="match status" value="1"/>
</dbReference>
<evidence type="ECO:0000256" key="6">
    <source>
        <dbReference type="SAM" id="Phobius"/>
    </source>
</evidence>
<dbReference type="EMBL" id="JAEACU010000001">
    <property type="protein sequence ID" value="KAH7545108.1"/>
    <property type="molecule type" value="Genomic_DNA"/>
</dbReference>
<dbReference type="AlphaFoldDB" id="A0A978VZH4"/>
<dbReference type="PANTHER" id="PTHR33596">
    <property type="entry name" value="COLD-REGULATED 413 PLASMA MEMBRANE PROTEIN 2"/>
    <property type="match status" value="1"/>
</dbReference>
<sequence>MASLSFSSTSAHTFSLHCNSKLSAFSQSKPALLFNRAPYTQTSGSLRYNPLRSLVGNEGKLVMKTKRKSMGLSAVCYAAPLTVRNLQWISTISSAVLLLAKGTAVQKSFIVPLIALQAPTSIITWMKGEYGTWAAFLALLVRLFFFIPGRGTQQGAIISLVIAGYMAFQHFSRAGSLQKAFDQGSIVATLAIICLTVVSCFLLI</sequence>